<dbReference type="PANTHER" id="PTHR11712:SF336">
    <property type="entry name" value="3-OXOACYL-[ACYL-CARRIER-PROTEIN] SYNTHASE, MITOCHONDRIAL"/>
    <property type="match status" value="1"/>
</dbReference>
<feature type="domain" description="Ketosynthase family 3 (KS3)" evidence="4">
    <location>
        <begin position="3"/>
        <end position="411"/>
    </location>
</feature>
<protein>
    <submittedName>
        <fullName evidence="5">3-oxoacyl-[acyl-carrier-protein] synthase II</fullName>
    </submittedName>
</protein>
<dbReference type="GO" id="GO:0005829">
    <property type="term" value="C:cytosol"/>
    <property type="evidence" value="ECO:0007669"/>
    <property type="project" value="TreeGrafter"/>
</dbReference>
<dbReference type="InterPro" id="IPR000794">
    <property type="entry name" value="Beta-ketoacyl_synthase"/>
</dbReference>
<dbReference type="SMART" id="SM00825">
    <property type="entry name" value="PKS_KS"/>
    <property type="match status" value="1"/>
</dbReference>
<dbReference type="RefSeq" id="WP_109744992.1">
    <property type="nucleotide sequence ID" value="NZ_QGGO01000034.1"/>
</dbReference>
<dbReference type="PANTHER" id="PTHR11712">
    <property type="entry name" value="POLYKETIDE SYNTHASE-RELATED"/>
    <property type="match status" value="1"/>
</dbReference>
<dbReference type="SUPFAM" id="SSF53901">
    <property type="entry name" value="Thiolase-like"/>
    <property type="match status" value="2"/>
</dbReference>
<dbReference type="PROSITE" id="PS00606">
    <property type="entry name" value="KS3_1"/>
    <property type="match status" value="1"/>
</dbReference>
<keyword evidence="2 3" id="KW-0808">Transferase</keyword>
<dbReference type="InterPro" id="IPR020841">
    <property type="entry name" value="PKS_Beta-ketoAc_synthase_dom"/>
</dbReference>
<dbReference type="EMBL" id="QGGO01000034">
    <property type="protein sequence ID" value="PWK17618.1"/>
    <property type="molecule type" value="Genomic_DNA"/>
</dbReference>
<evidence type="ECO:0000313" key="5">
    <source>
        <dbReference type="EMBL" id="PWK17618.1"/>
    </source>
</evidence>
<evidence type="ECO:0000313" key="6">
    <source>
        <dbReference type="Proteomes" id="UP000245489"/>
    </source>
</evidence>
<comment type="similarity">
    <text evidence="1 3">Belongs to the thiolase-like superfamily. Beta-ketoacyl-ACP synthases family.</text>
</comment>
<dbReference type="InterPro" id="IPR014031">
    <property type="entry name" value="Ketoacyl_synth_C"/>
</dbReference>
<sequence>MKKKRVVITGMGVVSPLGSDLQEFWTAIKNGQIGIQGLTKLSTEHYKGNPIAAEVKGTETLAFEGLDQLSEYSQAVYYATAATKLSLVDAGLTENIEEDNNYGLIIGTTSGNQDMVERTINNFEIESRDDELNPNAAEMLAHFRPIELSAKVASLCNFGGTNMVIPTACAAGNYAFGTAYSMIQQGRTPVIVAGGADPFTRSCYTIFYRLGAMTQTNIQPFDENRTGMVVGEGAAMLVLEELDHALARNANIYAEVKGYGLACDAYHPTTPDPDGSGAILAMNKALDMSQLSVEEIDYISAHGTGTKANDAHEAKAMNKVFGTQLQNMPVSGIKSMLGHCMGAASALEGVASVMSIQDQIIPPTMNTASLDPTFSQAFVVTSKAIEDRPVENVISNAFAFGGNICSVIFGKYNN</sequence>
<dbReference type="AlphaFoldDB" id="A0A316DJ36"/>
<organism evidence="5 6">
    <name type="scientific">Arcicella aurantiaca</name>
    <dbReference type="NCBI Taxonomy" id="591202"/>
    <lineage>
        <taxon>Bacteria</taxon>
        <taxon>Pseudomonadati</taxon>
        <taxon>Bacteroidota</taxon>
        <taxon>Cytophagia</taxon>
        <taxon>Cytophagales</taxon>
        <taxon>Flectobacillaceae</taxon>
        <taxon>Arcicella</taxon>
    </lineage>
</organism>
<dbReference type="InterPro" id="IPR016039">
    <property type="entry name" value="Thiolase-like"/>
</dbReference>
<accession>A0A316DJ36</accession>
<proteinExistence type="inferred from homology"/>
<dbReference type="GO" id="GO:0006633">
    <property type="term" value="P:fatty acid biosynthetic process"/>
    <property type="evidence" value="ECO:0007669"/>
    <property type="project" value="InterPro"/>
</dbReference>
<comment type="caution">
    <text evidence="5">The sequence shown here is derived from an EMBL/GenBank/DDBJ whole genome shotgun (WGS) entry which is preliminary data.</text>
</comment>
<dbReference type="InterPro" id="IPR018201">
    <property type="entry name" value="Ketoacyl_synth_AS"/>
</dbReference>
<evidence type="ECO:0000256" key="1">
    <source>
        <dbReference type="ARBA" id="ARBA00008467"/>
    </source>
</evidence>
<dbReference type="Pfam" id="PF02801">
    <property type="entry name" value="Ketoacyl-synt_C"/>
    <property type="match status" value="1"/>
</dbReference>
<name>A0A316DJ36_9BACT</name>
<dbReference type="PROSITE" id="PS52004">
    <property type="entry name" value="KS3_2"/>
    <property type="match status" value="1"/>
</dbReference>
<evidence type="ECO:0000256" key="2">
    <source>
        <dbReference type="ARBA" id="ARBA00022679"/>
    </source>
</evidence>
<dbReference type="Proteomes" id="UP000245489">
    <property type="component" value="Unassembled WGS sequence"/>
</dbReference>
<dbReference type="OrthoDB" id="9808669at2"/>
<evidence type="ECO:0000259" key="4">
    <source>
        <dbReference type="PROSITE" id="PS52004"/>
    </source>
</evidence>
<dbReference type="Pfam" id="PF00109">
    <property type="entry name" value="ketoacyl-synt"/>
    <property type="match status" value="1"/>
</dbReference>
<dbReference type="GO" id="GO:0004315">
    <property type="term" value="F:3-oxoacyl-[acyl-carrier-protein] synthase activity"/>
    <property type="evidence" value="ECO:0007669"/>
    <property type="project" value="InterPro"/>
</dbReference>
<dbReference type="Gene3D" id="3.40.47.10">
    <property type="match status" value="1"/>
</dbReference>
<keyword evidence="6" id="KW-1185">Reference proteome</keyword>
<dbReference type="CDD" id="cd00834">
    <property type="entry name" value="KAS_I_II"/>
    <property type="match status" value="1"/>
</dbReference>
<gene>
    <name evidence="5" type="ORF">LV89_04334</name>
</gene>
<reference evidence="5 6" key="1">
    <citation type="submission" date="2018-05" db="EMBL/GenBank/DDBJ databases">
        <title>Genomic Encyclopedia of Archaeal and Bacterial Type Strains, Phase II (KMG-II): from individual species to whole genera.</title>
        <authorList>
            <person name="Goeker M."/>
        </authorList>
    </citation>
    <scope>NUCLEOTIDE SEQUENCE [LARGE SCALE GENOMIC DNA]</scope>
    <source>
        <strain evidence="5 6">DSM 22214</strain>
    </source>
</reference>
<dbReference type="InterPro" id="IPR014030">
    <property type="entry name" value="Ketoacyl_synth_N"/>
</dbReference>
<evidence type="ECO:0000256" key="3">
    <source>
        <dbReference type="RuleBase" id="RU003694"/>
    </source>
</evidence>